<dbReference type="Proteomes" id="UP000520767">
    <property type="component" value="Unassembled WGS sequence"/>
</dbReference>
<dbReference type="Gene3D" id="3.40.50.150">
    <property type="entry name" value="Vaccinia Virus protein VP39"/>
    <property type="match status" value="1"/>
</dbReference>
<gene>
    <name evidence="2" type="ORF">FHR82_003933</name>
</gene>
<dbReference type="PANTHER" id="PTHR43591">
    <property type="entry name" value="METHYLTRANSFERASE"/>
    <property type="match status" value="1"/>
</dbReference>
<feature type="domain" description="Methyltransferase type 11" evidence="1">
    <location>
        <begin position="96"/>
        <end position="187"/>
    </location>
</feature>
<comment type="caution">
    <text evidence="2">The sequence shown here is derived from an EMBL/GenBank/DDBJ whole genome shotgun (WGS) entry which is preliminary data.</text>
</comment>
<keyword evidence="3" id="KW-1185">Reference proteome</keyword>
<dbReference type="GO" id="GO:0008757">
    <property type="term" value="F:S-adenosylmethionine-dependent methyltransferase activity"/>
    <property type="evidence" value="ECO:0007669"/>
    <property type="project" value="InterPro"/>
</dbReference>
<name>A0A7W7Q6R2_9PSEU</name>
<evidence type="ECO:0000313" key="2">
    <source>
        <dbReference type="EMBL" id="MBB4907691.1"/>
    </source>
</evidence>
<evidence type="ECO:0000259" key="1">
    <source>
        <dbReference type="Pfam" id="PF08241"/>
    </source>
</evidence>
<reference evidence="2 3" key="1">
    <citation type="submission" date="2020-08" db="EMBL/GenBank/DDBJ databases">
        <title>Genomic Encyclopedia of Type Strains, Phase III (KMG-III): the genomes of soil and plant-associated and newly described type strains.</title>
        <authorList>
            <person name="Whitman W."/>
        </authorList>
    </citation>
    <scope>NUCLEOTIDE SEQUENCE [LARGE SCALE GENOMIC DNA]</scope>
    <source>
        <strain evidence="2 3">CECT 8960</strain>
    </source>
</reference>
<dbReference type="GO" id="GO:0032259">
    <property type="term" value="P:methylation"/>
    <property type="evidence" value="ECO:0007669"/>
    <property type="project" value="UniProtKB-KW"/>
</dbReference>
<dbReference type="CDD" id="cd02440">
    <property type="entry name" value="AdoMet_MTases"/>
    <property type="match status" value="1"/>
</dbReference>
<accession>A0A7W7Q6R2</accession>
<proteinExistence type="predicted"/>
<dbReference type="InterPro" id="IPR029063">
    <property type="entry name" value="SAM-dependent_MTases_sf"/>
</dbReference>
<organism evidence="2 3">
    <name type="scientific">Actinophytocola algeriensis</name>
    <dbReference type="NCBI Taxonomy" id="1768010"/>
    <lineage>
        <taxon>Bacteria</taxon>
        <taxon>Bacillati</taxon>
        <taxon>Actinomycetota</taxon>
        <taxon>Actinomycetes</taxon>
        <taxon>Pseudonocardiales</taxon>
        <taxon>Pseudonocardiaceae</taxon>
    </lineage>
</organism>
<dbReference type="Pfam" id="PF08241">
    <property type="entry name" value="Methyltransf_11"/>
    <property type="match status" value="1"/>
</dbReference>
<dbReference type="EMBL" id="JACHJQ010000004">
    <property type="protein sequence ID" value="MBB4907691.1"/>
    <property type="molecule type" value="Genomic_DNA"/>
</dbReference>
<evidence type="ECO:0000313" key="3">
    <source>
        <dbReference type="Proteomes" id="UP000520767"/>
    </source>
</evidence>
<keyword evidence="2" id="KW-0808">Transferase</keyword>
<protein>
    <submittedName>
        <fullName evidence="2">SAM-dependent methyltransferase</fullName>
    </submittedName>
</protein>
<dbReference type="RefSeq" id="WP_184811849.1">
    <property type="nucleotide sequence ID" value="NZ_JACHJQ010000004.1"/>
</dbReference>
<keyword evidence="2" id="KW-0489">Methyltransferase</keyword>
<dbReference type="SUPFAM" id="SSF53335">
    <property type="entry name" value="S-adenosyl-L-methionine-dependent methyltransferases"/>
    <property type="match status" value="1"/>
</dbReference>
<dbReference type="AlphaFoldDB" id="A0A7W7Q6R2"/>
<dbReference type="InterPro" id="IPR013216">
    <property type="entry name" value="Methyltransf_11"/>
</dbReference>
<sequence>MGYEQPLSYVLGMEGLALLRAFGGEHDREFVEARIREIRTLLDDPALTEGVTTTPVSTVDGYGRWAPTYDGPNSAFDVDEPVLAEILADLPPGPAVDAACGTGRYSALLTARGHQVIGVDKSPDMLDRARKRLPANDFRVGDVTALPVADAGVDLVTCGLALTHVPSLDPVLAEFARVLRPGGHVVIADMHPERVLRGAVPSLRDAEGRPVRAPAHRHLIGDYVRAALAAGFQVRRCVEPVLAPPSGERATDPGPWDVWPWSLAALVPEATAAADAGIPVMVVWHFQL</sequence>